<gene>
    <name evidence="4" type="ORF">LX66_4452</name>
</gene>
<name>A0A562STL3_CHIJA</name>
<proteinExistence type="predicted"/>
<evidence type="ECO:0000259" key="3">
    <source>
        <dbReference type="Pfam" id="PF01103"/>
    </source>
</evidence>
<evidence type="ECO:0000256" key="2">
    <source>
        <dbReference type="ARBA" id="ARBA00023136"/>
    </source>
</evidence>
<evidence type="ECO:0000313" key="4">
    <source>
        <dbReference type="EMBL" id="TWI84090.1"/>
    </source>
</evidence>
<dbReference type="Gene3D" id="2.40.160.50">
    <property type="entry name" value="membrane protein fhac: a member of the omp85/tpsb transporter family"/>
    <property type="match status" value="1"/>
</dbReference>
<comment type="caution">
    <text evidence="4">The sequence shown here is derived from an EMBL/GenBank/DDBJ whole genome shotgun (WGS) entry which is preliminary data.</text>
</comment>
<keyword evidence="2" id="KW-0472">Membrane</keyword>
<dbReference type="Pfam" id="PF01103">
    <property type="entry name" value="Omp85"/>
    <property type="match status" value="1"/>
</dbReference>
<keyword evidence="5" id="KW-1185">Reference proteome</keyword>
<organism evidence="4 5">
    <name type="scientific">Chitinophaga japonensis</name>
    <name type="common">Flexibacter japonensis</name>
    <dbReference type="NCBI Taxonomy" id="104662"/>
    <lineage>
        <taxon>Bacteria</taxon>
        <taxon>Pseudomonadati</taxon>
        <taxon>Bacteroidota</taxon>
        <taxon>Chitinophagia</taxon>
        <taxon>Chitinophagales</taxon>
        <taxon>Chitinophagaceae</taxon>
        <taxon>Chitinophaga</taxon>
    </lineage>
</organism>
<evidence type="ECO:0000313" key="5">
    <source>
        <dbReference type="Proteomes" id="UP000316778"/>
    </source>
</evidence>
<dbReference type="InterPro" id="IPR000184">
    <property type="entry name" value="Bac_surfAg_D15"/>
</dbReference>
<reference evidence="4 5" key="1">
    <citation type="journal article" date="2013" name="Stand. Genomic Sci.">
        <title>Genomic Encyclopedia of Type Strains, Phase I: The one thousand microbial genomes (KMG-I) project.</title>
        <authorList>
            <person name="Kyrpides N.C."/>
            <person name="Woyke T."/>
            <person name="Eisen J.A."/>
            <person name="Garrity G."/>
            <person name="Lilburn T.G."/>
            <person name="Beck B.J."/>
            <person name="Whitman W.B."/>
            <person name="Hugenholtz P."/>
            <person name="Klenk H.P."/>
        </authorList>
    </citation>
    <scope>NUCLEOTIDE SEQUENCE [LARGE SCALE GENOMIC DNA]</scope>
    <source>
        <strain evidence="4 5">DSM 13484</strain>
    </source>
</reference>
<protein>
    <submittedName>
        <fullName evidence="4">Surface antigen-like protein</fullName>
    </submittedName>
</protein>
<sequence>MYSRSPKKPFTYIKQILLLPFLLLPCWVAGQQKETDLQKRRYYEEEEDSVLKRDIIGILKHTFHIKRGNVPKKSDNGKIYYSLIPVPTNIPGGGTALITSTNAAFYLGPRRSTFLSNVSFSPSFSFSGRFSFSFHSNLWLEGNQHNITGDMRFIVNPQYTWGLGKGVPDNEKQLLDNNYVRFYQTFMRKIGPRLLAGLGYHLDWHYSIELKNNDSMYLPTFVKYRYGTEPGSHSLSSGISLNLLKDSRQNSINPQSGYYANAVLRLNPRFLGSDDYWSSLYVDYRKYFHFGPSWQQHVLALWGYYWTVLGNKTPYLDLPSIGWEPNNRSGRGIEQNRYRGKGLFNLEAEYRRDITADGLLGFTVFVNMNTVTQPDKYRFTGFHPAAGAGLRIKFNKRSNTNIALDFGISRHDRIFYINLGEAF</sequence>
<dbReference type="Proteomes" id="UP000316778">
    <property type="component" value="Unassembled WGS sequence"/>
</dbReference>
<dbReference type="RefSeq" id="WP_145717623.1">
    <property type="nucleotide sequence ID" value="NZ_BAAAFY010000002.1"/>
</dbReference>
<dbReference type="OrthoDB" id="621220at2"/>
<dbReference type="GO" id="GO:0019867">
    <property type="term" value="C:outer membrane"/>
    <property type="evidence" value="ECO:0007669"/>
    <property type="project" value="InterPro"/>
</dbReference>
<feature type="domain" description="Bacterial surface antigen (D15)" evidence="3">
    <location>
        <begin position="126"/>
        <end position="423"/>
    </location>
</feature>
<dbReference type="EMBL" id="VLLG01000005">
    <property type="protein sequence ID" value="TWI84090.1"/>
    <property type="molecule type" value="Genomic_DNA"/>
</dbReference>
<dbReference type="AlphaFoldDB" id="A0A562STL3"/>
<evidence type="ECO:0000256" key="1">
    <source>
        <dbReference type="ARBA" id="ARBA00004370"/>
    </source>
</evidence>
<accession>A0A562STL3</accession>
<comment type="subcellular location">
    <subcellularLocation>
        <location evidence="1">Membrane</location>
    </subcellularLocation>
</comment>